<sequence>MSTPVRPGCPSGRMKPPRTPPSTWCAPPTSWTPAHRASRGASSEAGPASGEVAATRVGLAAGPVRPDTGTTPPLCPHSRVEIHRRGGLRPAPGRPRPRPGGRPRRGTRPLTAHTVHCGPKQAGPDRRRPGSADQATWPRQPHPPGTGQTAWPGQRPGPPGTDQATWIPATRSGPPWSGQCVRASVVPADMVDSTRPRQRGSSQRGPAAWSGPTRPRQRGPGQRGPGSAVRASAAPAARPRQRGPASAAPPARPRQRGSSQRGPGQRGPGQRGPGQRGPSQRGPSQRGPSQRGPSQRGPSQRGPGPGPGPGPGQCSPEPPVPGYSVAG</sequence>
<reference evidence="2 3" key="1">
    <citation type="submission" date="2016-10" db="EMBL/GenBank/DDBJ databases">
        <authorList>
            <person name="de Groot N.N."/>
        </authorList>
    </citation>
    <scope>NUCLEOTIDE SEQUENCE [LARGE SCALE GENOMIC DNA]</scope>
    <source>
        <strain evidence="2 3">DSM 44993</strain>
    </source>
</reference>
<dbReference type="AlphaFoldDB" id="A0A1H8UR33"/>
<dbReference type="EMBL" id="FOEF01000003">
    <property type="protein sequence ID" value="SEP05649.1"/>
    <property type="molecule type" value="Genomic_DNA"/>
</dbReference>
<keyword evidence="3" id="KW-1185">Reference proteome</keyword>
<gene>
    <name evidence="2" type="ORF">SAMN04489732_103419</name>
</gene>
<feature type="compositionally biased region" description="Pro residues" evidence="1">
    <location>
        <begin position="304"/>
        <end position="321"/>
    </location>
</feature>
<feature type="compositionally biased region" description="Gly residues" evidence="1">
    <location>
        <begin position="264"/>
        <end position="275"/>
    </location>
</feature>
<protein>
    <submittedName>
        <fullName evidence="2">SWI/SNF-related matrix-associated actin-dependent regulator of chromatin subfamily A member 2/4</fullName>
    </submittedName>
</protein>
<feature type="compositionally biased region" description="Basic residues" evidence="1">
    <location>
        <begin position="95"/>
        <end position="107"/>
    </location>
</feature>
<feature type="compositionally biased region" description="Low complexity" evidence="1">
    <location>
        <begin position="276"/>
        <end position="302"/>
    </location>
</feature>
<organism evidence="2 3">
    <name type="scientific">Amycolatopsis saalfeldensis</name>
    <dbReference type="NCBI Taxonomy" id="394193"/>
    <lineage>
        <taxon>Bacteria</taxon>
        <taxon>Bacillati</taxon>
        <taxon>Actinomycetota</taxon>
        <taxon>Actinomycetes</taxon>
        <taxon>Pseudonocardiales</taxon>
        <taxon>Pseudonocardiaceae</taxon>
        <taxon>Amycolatopsis</taxon>
    </lineage>
</organism>
<accession>A0A1H8UR33</accession>
<proteinExistence type="predicted"/>
<dbReference type="STRING" id="394193.SAMN04489732_103419"/>
<evidence type="ECO:0000256" key="1">
    <source>
        <dbReference type="SAM" id="MobiDB-lite"/>
    </source>
</evidence>
<evidence type="ECO:0000313" key="3">
    <source>
        <dbReference type="Proteomes" id="UP000198582"/>
    </source>
</evidence>
<name>A0A1H8UR33_9PSEU</name>
<evidence type="ECO:0000313" key="2">
    <source>
        <dbReference type="EMBL" id="SEP05649.1"/>
    </source>
</evidence>
<feature type="compositionally biased region" description="Low complexity" evidence="1">
    <location>
        <begin position="211"/>
        <end position="249"/>
    </location>
</feature>
<feature type="region of interest" description="Disordered" evidence="1">
    <location>
        <begin position="1"/>
        <end position="327"/>
    </location>
</feature>
<dbReference type="Proteomes" id="UP000198582">
    <property type="component" value="Unassembled WGS sequence"/>
</dbReference>